<name>A0A956NCL0_UNCEI</name>
<feature type="repeat" description="TPR" evidence="1">
    <location>
        <begin position="231"/>
        <end position="264"/>
    </location>
</feature>
<dbReference type="SMART" id="SM00028">
    <property type="entry name" value="TPR"/>
    <property type="match status" value="4"/>
</dbReference>
<dbReference type="Pfam" id="PF13432">
    <property type="entry name" value="TPR_16"/>
    <property type="match status" value="1"/>
</dbReference>
<keyword evidence="1" id="KW-0802">TPR repeat</keyword>
<dbReference type="AlphaFoldDB" id="A0A956NCL0"/>
<accession>A0A956NCL0</accession>
<proteinExistence type="predicted"/>
<dbReference type="Gene3D" id="1.25.40.10">
    <property type="entry name" value="Tetratricopeptide repeat domain"/>
    <property type="match status" value="2"/>
</dbReference>
<dbReference type="SUPFAM" id="SSF48452">
    <property type="entry name" value="TPR-like"/>
    <property type="match status" value="1"/>
</dbReference>
<organism evidence="2 3">
    <name type="scientific">Eiseniibacteriota bacterium</name>
    <dbReference type="NCBI Taxonomy" id="2212470"/>
    <lineage>
        <taxon>Bacteria</taxon>
        <taxon>Candidatus Eiseniibacteriota</taxon>
    </lineage>
</organism>
<comment type="caution">
    <text evidence="2">The sequence shown here is derived from an EMBL/GenBank/DDBJ whole genome shotgun (WGS) entry which is preliminary data.</text>
</comment>
<dbReference type="InterPro" id="IPR019734">
    <property type="entry name" value="TPR_rpt"/>
</dbReference>
<dbReference type="PROSITE" id="PS50005">
    <property type="entry name" value="TPR"/>
    <property type="match status" value="1"/>
</dbReference>
<dbReference type="Pfam" id="PF14559">
    <property type="entry name" value="TPR_19"/>
    <property type="match status" value="1"/>
</dbReference>
<dbReference type="InterPro" id="IPR011990">
    <property type="entry name" value="TPR-like_helical_dom_sf"/>
</dbReference>
<evidence type="ECO:0000313" key="3">
    <source>
        <dbReference type="Proteomes" id="UP000739538"/>
    </source>
</evidence>
<dbReference type="EMBL" id="JAGQHS010000063">
    <property type="protein sequence ID" value="MCA9756707.1"/>
    <property type="molecule type" value="Genomic_DNA"/>
</dbReference>
<sequence length="280" mass="31344">MSFVDRWLRAGREAQYRRAIEFYNEGHYEAAVVAFGELLSGEVNTHDPRVSLARFYLAESHCEIGWGAMDEGNLSRARDSFIAALEAGYRYPDLQLRLGRIREELGELDEAEDAYLAALAIHDGLFEARARRVRLRLSRGLSVREDLERLVSDGLELPEGWTALVSDSAATDGAGLAPIRDAVMSRIAEELEAREQVAEMVRLALEAFDTLDAATALEKLEGAVALRPQYPDLHFRIGVLHARAGRLQPATAALERALELNPKYEEAQRWLERVRTLEAA</sequence>
<dbReference type="Proteomes" id="UP000739538">
    <property type="component" value="Unassembled WGS sequence"/>
</dbReference>
<gene>
    <name evidence="2" type="ORF">KDA27_12960</name>
</gene>
<protein>
    <submittedName>
        <fullName evidence="2">Tetratricopeptide repeat protein</fullName>
    </submittedName>
</protein>
<reference evidence="2" key="1">
    <citation type="submission" date="2020-04" db="EMBL/GenBank/DDBJ databases">
        <authorList>
            <person name="Zhang T."/>
        </authorList>
    </citation>
    <scope>NUCLEOTIDE SEQUENCE</scope>
    <source>
        <strain evidence="2">HKST-UBA02</strain>
    </source>
</reference>
<evidence type="ECO:0000313" key="2">
    <source>
        <dbReference type="EMBL" id="MCA9756707.1"/>
    </source>
</evidence>
<reference evidence="2" key="2">
    <citation type="journal article" date="2021" name="Microbiome">
        <title>Successional dynamics and alternative stable states in a saline activated sludge microbial community over 9 years.</title>
        <authorList>
            <person name="Wang Y."/>
            <person name="Ye J."/>
            <person name="Ju F."/>
            <person name="Liu L."/>
            <person name="Boyd J.A."/>
            <person name="Deng Y."/>
            <person name="Parks D.H."/>
            <person name="Jiang X."/>
            <person name="Yin X."/>
            <person name="Woodcroft B.J."/>
            <person name="Tyson G.W."/>
            <person name="Hugenholtz P."/>
            <person name="Polz M.F."/>
            <person name="Zhang T."/>
        </authorList>
    </citation>
    <scope>NUCLEOTIDE SEQUENCE</scope>
    <source>
        <strain evidence="2">HKST-UBA02</strain>
    </source>
</reference>
<evidence type="ECO:0000256" key="1">
    <source>
        <dbReference type="PROSITE-ProRule" id="PRU00339"/>
    </source>
</evidence>